<accession>A0A9P5PN81</accession>
<dbReference type="EMBL" id="JADNRY010000055">
    <property type="protein sequence ID" value="KAF9069014.1"/>
    <property type="molecule type" value="Genomic_DNA"/>
</dbReference>
<evidence type="ECO:0000313" key="2">
    <source>
        <dbReference type="EMBL" id="KAF9069014.1"/>
    </source>
</evidence>
<dbReference type="CDD" id="cd09917">
    <property type="entry name" value="F-box_SF"/>
    <property type="match status" value="1"/>
</dbReference>
<keyword evidence="3" id="KW-1185">Reference proteome</keyword>
<dbReference type="SUPFAM" id="SSF81383">
    <property type="entry name" value="F-box domain"/>
    <property type="match status" value="1"/>
</dbReference>
<organism evidence="2 3">
    <name type="scientific">Rhodocollybia butyracea</name>
    <dbReference type="NCBI Taxonomy" id="206335"/>
    <lineage>
        <taxon>Eukaryota</taxon>
        <taxon>Fungi</taxon>
        <taxon>Dikarya</taxon>
        <taxon>Basidiomycota</taxon>
        <taxon>Agaricomycotina</taxon>
        <taxon>Agaricomycetes</taxon>
        <taxon>Agaricomycetidae</taxon>
        <taxon>Agaricales</taxon>
        <taxon>Marasmiineae</taxon>
        <taxon>Omphalotaceae</taxon>
        <taxon>Rhodocollybia</taxon>
    </lineage>
</organism>
<name>A0A9P5PN81_9AGAR</name>
<dbReference type="Pfam" id="PF00646">
    <property type="entry name" value="F-box"/>
    <property type="match status" value="1"/>
</dbReference>
<reference evidence="2" key="1">
    <citation type="submission" date="2020-11" db="EMBL/GenBank/DDBJ databases">
        <authorList>
            <consortium name="DOE Joint Genome Institute"/>
            <person name="Ahrendt S."/>
            <person name="Riley R."/>
            <person name="Andreopoulos W."/>
            <person name="Labutti K."/>
            <person name="Pangilinan J."/>
            <person name="Ruiz-Duenas F.J."/>
            <person name="Barrasa J.M."/>
            <person name="Sanchez-Garcia M."/>
            <person name="Camarero S."/>
            <person name="Miyauchi S."/>
            <person name="Serrano A."/>
            <person name="Linde D."/>
            <person name="Babiker R."/>
            <person name="Drula E."/>
            <person name="Ayuso-Fernandez I."/>
            <person name="Pacheco R."/>
            <person name="Padilla G."/>
            <person name="Ferreira P."/>
            <person name="Barriuso J."/>
            <person name="Kellner H."/>
            <person name="Castanera R."/>
            <person name="Alfaro M."/>
            <person name="Ramirez L."/>
            <person name="Pisabarro A.G."/>
            <person name="Kuo A."/>
            <person name="Tritt A."/>
            <person name="Lipzen A."/>
            <person name="He G."/>
            <person name="Yan M."/>
            <person name="Ng V."/>
            <person name="Cullen D."/>
            <person name="Martin F."/>
            <person name="Rosso M.-N."/>
            <person name="Henrissat B."/>
            <person name="Hibbett D."/>
            <person name="Martinez A.T."/>
            <person name="Grigoriev I.V."/>
        </authorList>
    </citation>
    <scope>NUCLEOTIDE SEQUENCE</scope>
    <source>
        <strain evidence="2">AH 40177</strain>
    </source>
</reference>
<dbReference type="SMART" id="SM00256">
    <property type="entry name" value="FBOX"/>
    <property type="match status" value="1"/>
</dbReference>
<evidence type="ECO:0000259" key="1">
    <source>
        <dbReference type="PROSITE" id="PS50181"/>
    </source>
</evidence>
<sequence length="228" mass="26738">MEFEGFPTEILLKIVEQLPLGPLLIFRGVSRQWRDLIPTLEIPRERRDLYNLYMECINTPAFIESRSWITRFLKPFDRLAFIDAIYSQECPFIPEQFRLFILEWPEMAVIPHWWPGLPYYYSLKEDALCEERVHAVGCNSLARQPPIVSAALYYPHEDEEVDLVPALLLHVGLSCIPRMGLCLEKGGPIEGGNDVNDWEGIYFDDWVHFLKDFALGWLKDKCLWHHET</sequence>
<dbReference type="OrthoDB" id="2788844at2759"/>
<dbReference type="PROSITE" id="PS50181">
    <property type="entry name" value="FBOX"/>
    <property type="match status" value="1"/>
</dbReference>
<protein>
    <recommendedName>
        <fullName evidence="1">F-box domain-containing protein</fullName>
    </recommendedName>
</protein>
<feature type="domain" description="F-box" evidence="1">
    <location>
        <begin position="1"/>
        <end position="46"/>
    </location>
</feature>
<dbReference type="AlphaFoldDB" id="A0A9P5PN81"/>
<comment type="caution">
    <text evidence="2">The sequence shown here is derived from an EMBL/GenBank/DDBJ whole genome shotgun (WGS) entry which is preliminary data.</text>
</comment>
<proteinExistence type="predicted"/>
<gene>
    <name evidence="2" type="ORF">BDP27DRAFT_1326292</name>
</gene>
<dbReference type="InterPro" id="IPR001810">
    <property type="entry name" value="F-box_dom"/>
</dbReference>
<evidence type="ECO:0000313" key="3">
    <source>
        <dbReference type="Proteomes" id="UP000772434"/>
    </source>
</evidence>
<dbReference type="Proteomes" id="UP000772434">
    <property type="component" value="Unassembled WGS sequence"/>
</dbReference>
<dbReference type="InterPro" id="IPR036047">
    <property type="entry name" value="F-box-like_dom_sf"/>
</dbReference>